<sequence length="54" mass="5964">MVGGQRVGRLEGEVNDYEITPGSHVLTVRLGYFQECIRFHAEPQVGSERSDDAG</sequence>
<gene>
    <name evidence="1" type="ORF">FB459_0024</name>
</gene>
<dbReference type="Proteomes" id="UP000320806">
    <property type="component" value="Unassembled WGS sequence"/>
</dbReference>
<proteinExistence type="predicted"/>
<dbReference type="EMBL" id="VFMO01000001">
    <property type="protein sequence ID" value="TQJ12666.1"/>
    <property type="molecule type" value="Genomic_DNA"/>
</dbReference>
<reference evidence="1 2" key="1">
    <citation type="submission" date="2019-06" db="EMBL/GenBank/DDBJ databases">
        <title>Sequencing the genomes of 1000 actinobacteria strains.</title>
        <authorList>
            <person name="Klenk H.-P."/>
        </authorList>
    </citation>
    <scope>NUCLEOTIDE SEQUENCE [LARGE SCALE GENOMIC DNA]</scope>
    <source>
        <strain evidence="1 2">DSM 19828</strain>
    </source>
</reference>
<accession>A0A542EBM5</accession>
<protein>
    <submittedName>
        <fullName evidence="1">Uncharacterized protein</fullName>
    </submittedName>
</protein>
<evidence type="ECO:0000313" key="2">
    <source>
        <dbReference type="Proteomes" id="UP000320806"/>
    </source>
</evidence>
<name>A0A542EBM5_9MICO</name>
<keyword evidence="2" id="KW-1185">Reference proteome</keyword>
<organism evidence="1 2">
    <name type="scientific">Yimella lutea</name>
    <dbReference type="NCBI Taxonomy" id="587872"/>
    <lineage>
        <taxon>Bacteria</taxon>
        <taxon>Bacillati</taxon>
        <taxon>Actinomycetota</taxon>
        <taxon>Actinomycetes</taxon>
        <taxon>Micrococcales</taxon>
        <taxon>Dermacoccaceae</taxon>
        <taxon>Yimella</taxon>
    </lineage>
</organism>
<comment type="caution">
    <text evidence="1">The sequence shown here is derived from an EMBL/GenBank/DDBJ whole genome shotgun (WGS) entry which is preliminary data.</text>
</comment>
<evidence type="ECO:0000313" key="1">
    <source>
        <dbReference type="EMBL" id="TQJ12666.1"/>
    </source>
</evidence>
<dbReference type="AlphaFoldDB" id="A0A542EBM5"/>